<feature type="signal peptide" evidence="1">
    <location>
        <begin position="1"/>
        <end position="19"/>
    </location>
</feature>
<dbReference type="Proteomes" id="UP000266152">
    <property type="component" value="Unassembled WGS sequence"/>
</dbReference>
<reference evidence="3 4" key="1">
    <citation type="journal article" date="2018" name="PLoS Pathog.">
        <title>Evolution of structural diversity of trichothecenes, a family of toxins produced by plant pathogenic and entomopathogenic fungi.</title>
        <authorList>
            <person name="Proctor R.H."/>
            <person name="McCormick S.P."/>
            <person name="Kim H.S."/>
            <person name="Cardoza R.E."/>
            <person name="Stanley A.M."/>
            <person name="Lindo L."/>
            <person name="Kelly A."/>
            <person name="Brown D.W."/>
            <person name="Lee T."/>
            <person name="Vaughan M.M."/>
            <person name="Alexander N.J."/>
            <person name="Busman M."/>
            <person name="Gutierrez S."/>
        </authorList>
    </citation>
    <scope>NUCLEOTIDE SEQUENCE [LARGE SCALE GENOMIC DNA]</scope>
    <source>
        <strain evidence="3 4">NRRL 3299</strain>
    </source>
</reference>
<dbReference type="EMBL" id="PXOF01000138">
    <property type="protein sequence ID" value="RGP62908.1"/>
    <property type="molecule type" value="Genomic_DNA"/>
</dbReference>
<organism evidence="3 4">
    <name type="scientific">Fusarium sporotrichioides</name>
    <dbReference type="NCBI Taxonomy" id="5514"/>
    <lineage>
        <taxon>Eukaryota</taxon>
        <taxon>Fungi</taxon>
        <taxon>Dikarya</taxon>
        <taxon>Ascomycota</taxon>
        <taxon>Pezizomycotina</taxon>
        <taxon>Sordariomycetes</taxon>
        <taxon>Hypocreomycetidae</taxon>
        <taxon>Hypocreales</taxon>
        <taxon>Nectriaceae</taxon>
        <taxon>Fusarium</taxon>
    </lineage>
</organism>
<keyword evidence="1" id="KW-0732">Signal</keyword>
<accession>A0A395RRY6</accession>
<gene>
    <name evidence="3" type="ORF">FSPOR_8891</name>
</gene>
<sequence>MHAVSFVIAVFTAGIAVKAGPCKPSFSTSSVESTTATIVTETTSSGSSADLSTILVETTLTGPVSATTTGIASTTTTEGITSTAEYTTTVTEEPTDITTTYFTSILDSSTGTTSQPATTTAAEQTIVCPSNPNQCFNTMKIFCDLVVGGIPKAVSGVTAQQCFERCRDDLQCIIFTHNGDTCYTTTDAGESTGQFNLKGWTSGIKGQC</sequence>
<dbReference type="InterPro" id="IPR003609">
    <property type="entry name" value="Pan_app"/>
</dbReference>
<keyword evidence="4" id="KW-1185">Reference proteome</keyword>
<evidence type="ECO:0000313" key="3">
    <source>
        <dbReference type="EMBL" id="RGP62908.1"/>
    </source>
</evidence>
<protein>
    <recommendedName>
        <fullName evidence="2">Apple domain-containing protein</fullName>
    </recommendedName>
</protein>
<evidence type="ECO:0000313" key="4">
    <source>
        <dbReference type="Proteomes" id="UP000266152"/>
    </source>
</evidence>
<comment type="caution">
    <text evidence="3">The sequence shown here is derived from an EMBL/GenBank/DDBJ whole genome shotgun (WGS) entry which is preliminary data.</text>
</comment>
<proteinExistence type="predicted"/>
<feature type="domain" description="Apple" evidence="2">
    <location>
        <begin position="151"/>
        <end position="196"/>
    </location>
</feature>
<feature type="chain" id="PRO_5017238179" description="Apple domain-containing protein" evidence="1">
    <location>
        <begin position="20"/>
        <end position="208"/>
    </location>
</feature>
<dbReference type="Pfam" id="PF00024">
    <property type="entry name" value="PAN_1"/>
    <property type="match status" value="1"/>
</dbReference>
<dbReference type="AlphaFoldDB" id="A0A395RRY6"/>
<evidence type="ECO:0000256" key="1">
    <source>
        <dbReference type="SAM" id="SignalP"/>
    </source>
</evidence>
<dbReference type="STRING" id="5514.A0A395RRY6"/>
<evidence type="ECO:0000259" key="2">
    <source>
        <dbReference type="Pfam" id="PF00024"/>
    </source>
</evidence>
<name>A0A395RRY6_FUSSP</name>